<keyword evidence="1" id="KW-1133">Transmembrane helix</keyword>
<dbReference type="InterPro" id="IPR021313">
    <property type="entry name" value="DUF2909"/>
</dbReference>
<dbReference type="Pfam" id="PF11137">
    <property type="entry name" value="DUF2909"/>
    <property type="match status" value="1"/>
</dbReference>
<name>A0A1D2QR08_9GAMM</name>
<keyword evidence="1" id="KW-0472">Membrane</keyword>
<dbReference type="Proteomes" id="UP000242502">
    <property type="component" value="Unassembled WGS sequence"/>
</dbReference>
<dbReference type="STRING" id="62101.AB835_05685"/>
<proteinExistence type="predicted"/>
<sequence>MVLKIIVVLLFIALLISLTSGLVFLLKDMNSPSKRTLYTLGIRITLASLLMATIFYGLYTGQLGSGAPWDRKLTKEQLQQLNNQ</sequence>
<organism evidence="2 3">
    <name type="scientific">Candidatus Endobugula sertula</name>
    <name type="common">Bugula neritina bacterial symbiont</name>
    <dbReference type="NCBI Taxonomy" id="62101"/>
    <lineage>
        <taxon>Bacteria</taxon>
        <taxon>Pseudomonadati</taxon>
        <taxon>Pseudomonadota</taxon>
        <taxon>Gammaproteobacteria</taxon>
        <taxon>Cellvibrionales</taxon>
        <taxon>Cellvibrionaceae</taxon>
        <taxon>Candidatus Endobugula</taxon>
    </lineage>
</organism>
<protein>
    <recommendedName>
        <fullName evidence="4">DUF2909 domain-containing protein</fullName>
    </recommendedName>
</protein>
<keyword evidence="1" id="KW-0812">Transmembrane</keyword>
<evidence type="ECO:0000256" key="1">
    <source>
        <dbReference type="SAM" id="Phobius"/>
    </source>
</evidence>
<evidence type="ECO:0000313" key="2">
    <source>
        <dbReference type="EMBL" id="ODS24016.1"/>
    </source>
</evidence>
<feature type="transmembrane region" description="Helical" evidence="1">
    <location>
        <begin position="6"/>
        <end position="25"/>
    </location>
</feature>
<comment type="caution">
    <text evidence="2">The sequence shown here is derived from an EMBL/GenBank/DDBJ whole genome shotgun (WGS) entry which is preliminary data.</text>
</comment>
<dbReference type="EMBL" id="MDLC01000015">
    <property type="protein sequence ID" value="ODS24016.1"/>
    <property type="molecule type" value="Genomic_DNA"/>
</dbReference>
<evidence type="ECO:0008006" key="4">
    <source>
        <dbReference type="Google" id="ProtNLM"/>
    </source>
</evidence>
<reference evidence="2 3" key="1">
    <citation type="journal article" date="2016" name="Appl. Environ. Microbiol.">
        <title>Lack of Overt Genome Reduction in the Bryostatin-Producing Bryozoan Symbiont "Candidatus Endobugula sertula".</title>
        <authorList>
            <person name="Miller I.J."/>
            <person name="Vanee N."/>
            <person name="Fong S.S."/>
            <person name="Lim-Fong G.E."/>
            <person name="Kwan J.C."/>
        </authorList>
    </citation>
    <scope>NUCLEOTIDE SEQUENCE [LARGE SCALE GENOMIC DNA]</scope>
    <source>
        <strain evidence="2">AB1-4</strain>
    </source>
</reference>
<gene>
    <name evidence="2" type="ORF">AB835_05685</name>
</gene>
<feature type="transmembrane region" description="Helical" evidence="1">
    <location>
        <begin position="37"/>
        <end position="59"/>
    </location>
</feature>
<accession>A0A1D2QR08</accession>
<dbReference type="AlphaFoldDB" id="A0A1D2QR08"/>
<evidence type="ECO:0000313" key="3">
    <source>
        <dbReference type="Proteomes" id="UP000242502"/>
    </source>
</evidence>